<dbReference type="Gene3D" id="3.30.700.10">
    <property type="entry name" value="Glycoprotein, Type 4 Pilin"/>
    <property type="match status" value="1"/>
</dbReference>
<keyword evidence="2" id="KW-1133">Transmembrane helix</keyword>
<dbReference type="PROSITE" id="PS00409">
    <property type="entry name" value="PROKAR_NTER_METHYL"/>
    <property type="match status" value="1"/>
</dbReference>
<dbReference type="InterPro" id="IPR031982">
    <property type="entry name" value="PilE-like"/>
</dbReference>
<name>A0ABT3SY37_9GAMM</name>
<proteinExistence type="predicted"/>
<evidence type="ECO:0000313" key="3">
    <source>
        <dbReference type="EMBL" id="MCX2974189.1"/>
    </source>
</evidence>
<dbReference type="RefSeq" id="WP_279252993.1">
    <property type="nucleotide sequence ID" value="NZ_SHNP01000004.1"/>
</dbReference>
<dbReference type="PRINTS" id="PR00813">
    <property type="entry name" value="BCTERIALGSPG"/>
</dbReference>
<keyword evidence="2" id="KW-0472">Membrane</keyword>
<dbReference type="NCBIfam" id="TIGR02532">
    <property type="entry name" value="IV_pilin_GFxxxE"/>
    <property type="match status" value="1"/>
</dbReference>
<dbReference type="Pfam" id="PF16732">
    <property type="entry name" value="ComP_DUS"/>
    <property type="match status" value="1"/>
</dbReference>
<dbReference type="Proteomes" id="UP001143307">
    <property type="component" value="Unassembled WGS sequence"/>
</dbReference>
<dbReference type="EMBL" id="SHNP01000004">
    <property type="protein sequence ID" value="MCX2974189.1"/>
    <property type="molecule type" value="Genomic_DNA"/>
</dbReference>
<dbReference type="InterPro" id="IPR045584">
    <property type="entry name" value="Pilin-like"/>
</dbReference>
<comment type="caution">
    <text evidence="3">The sequence shown here is derived from an EMBL/GenBank/DDBJ whole genome shotgun (WGS) entry which is preliminary data.</text>
</comment>
<evidence type="ECO:0000313" key="4">
    <source>
        <dbReference type="Proteomes" id="UP001143307"/>
    </source>
</evidence>
<organism evidence="3 4">
    <name type="scientific">Candidatus Seongchinamella marina</name>
    <dbReference type="NCBI Taxonomy" id="2518990"/>
    <lineage>
        <taxon>Bacteria</taxon>
        <taxon>Pseudomonadati</taxon>
        <taxon>Pseudomonadota</taxon>
        <taxon>Gammaproteobacteria</taxon>
        <taxon>Cellvibrionales</taxon>
        <taxon>Halieaceae</taxon>
        <taxon>Seongchinamella</taxon>
    </lineage>
</organism>
<evidence type="ECO:0000256" key="2">
    <source>
        <dbReference type="SAM" id="Phobius"/>
    </source>
</evidence>
<keyword evidence="4" id="KW-1185">Reference proteome</keyword>
<reference evidence="3" key="1">
    <citation type="submission" date="2019-02" db="EMBL/GenBank/DDBJ databases">
        <authorList>
            <person name="Li S.-H."/>
        </authorList>
    </citation>
    <scope>NUCLEOTIDE SEQUENCE</scope>
    <source>
        <strain evidence="3">IMCC8485</strain>
    </source>
</reference>
<protein>
    <submittedName>
        <fullName evidence="3">Prepilin-type N-terminal cleavage/methylation domain-containing protein</fullName>
    </submittedName>
</protein>
<gene>
    <name evidence="3" type="ORF">EYC87_11405</name>
</gene>
<sequence length="156" mass="16529">MNQSRCKPCGPSQGAGARFAAGFTLIEIMFVVVIVAVLLAVALPSYQNSLQKGRRSDAMSALMDVANRQEQFMLDRSTYTQNMTELGFASDPMASADGFYTVDAGICAAGTIQRCYVLTATPVNGGLQSKDSRCATFILDSTGAKTATGTDSNACW</sequence>
<dbReference type="Pfam" id="PF07963">
    <property type="entry name" value="N_methyl"/>
    <property type="match status" value="1"/>
</dbReference>
<keyword evidence="1" id="KW-0488">Methylation</keyword>
<dbReference type="InterPro" id="IPR012902">
    <property type="entry name" value="N_methyl_site"/>
</dbReference>
<dbReference type="InterPro" id="IPR000983">
    <property type="entry name" value="Bac_GSPG_pilin"/>
</dbReference>
<evidence type="ECO:0000256" key="1">
    <source>
        <dbReference type="ARBA" id="ARBA00022481"/>
    </source>
</evidence>
<keyword evidence="2" id="KW-0812">Transmembrane</keyword>
<feature type="transmembrane region" description="Helical" evidence="2">
    <location>
        <begin position="20"/>
        <end position="46"/>
    </location>
</feature>
<accession>A0ABT3SY37</accession>
<dbReference type="SUPFAM" id="SSF54523">
    <property type="entry name" value="Pili subunits"/>
    <property type="match status" value="1"/>
</dbReference>